<keyword evidence="2" id="KW-1185">Reference proteome</keyword>
<protein>
    <submittedName>
        <fullName evidence="1">Uncharacterized protein</fullName>
    </submittedName>
</protein>
<dbReference type="EMBL" id="LXQD01000302">
    <property type="protein sequence ID" value="RCJ27817.1"/>
    <property type="molecule type" value="Genomic_DNA"/>
</dbReference>
<evidence type="ECO:0000313" key="1">
    <source>
        <dbReference type="EMBL" id="RCJ27817.1"/>
    </source>
</evidence>
<sequence length="72" mass="8308">MINRTVDLIFIDLFAFAINKTLGAVLRTKICNYSWDGKIKREPQVEQIGSNHLLSDSIPQDIEQVNQDEEKF</sequence>
<dbReference type="Proteomes" id="UP000252107">
    <property type="component" value="Unassembled WGS sequence"/>
</dbReference>
<gene>
    <name evidence="1" type="ORF">A6770_25050</name>
</gene>
<dbReference type="AlphaFoldDB" id="A0A367QUE5"/>
<comment type="caution">
    <text evidence="1">The sequence shown here is derived from an EMBL/GenBank/DDBJ whole genome shotgun (WGS) entry which is preliminary data.</text>
</comment>
<name>A0A367QUE5_9NOSO</name>
<proteinExistence type="predicted"/>
<organism evidence="1 2">
    <name type="scientific">Nostoc minutum NIES-26</name>
    <dbReference type="NCBI Taxonomy" id="1844469"/>
    <lineage>
        <taxon>Bacteria</taxon>
        <taxon>Bacillati</taxon>
        <taxon>Cyanobacteriota</taxon>
        <taxon>Cyanophyceae</taxon>
        <taxon>Nostocales</taxon>
        <taxon>Nostocaceae</taxon>
        <taxon>Nostoc</taxon>
    </lineage>
</organism>
<evidence type="ECO:0000313" key="2">
    <source>
        <dbReference type="Proteomes" id="UP000252107"/>
    </source>
</evidence>
<reference evidence="1" key="1">
    <citation type="submission" date="2016-04" db="EMBL/GenBank/DDBJ databases">
        <authorList>
            <person name="Tabuchi Yagui T.R."/>
        </authorList>
    </citation>
    <scope>NUCLEOTIDE SEQUENCE [LARGE SCALE GENOMIC DNA]</scope>
    <source>
        <strain evidence="1">NIES-26</strain>
    </source>
</reference>
<accession>A0A367QUE5</accession>